<feature type="transmembrane region" description="Helical" evidence="1">
    <location>
        <begin position="150"/>
        <end position="168"/>
    </location>
</feature>
<dbReference type="AlphaFoldDB" id="A0A5R9GDK2"/>
<dbReference type="SMART" id="SM00014">
    <property type="entry name" value="acidPPc"/>
    <property type="match status" value="1"/>
</dbReference>
<keyword evidence="4" id="KW-1185">Reference proteome</keyword>
<keyword evidence="1" id="KW-0812">Transmembrane</keyword>
<accession>A0A5R9GDK2</accession>
<dbReference type="PANTHER" id="PTHR14969">
    <property type="entry name" value="SPHINGOSINE-1-PHOSPHATE PHOSPHOHYDROLASE"/>
    <property type="match status" value="1"/>
</dbReference>
<evidence type="ECO:0000313" key="3">
    <source>
        <dbReference type="EMBL" id="TLS53179.1"/>
    </source>
</evidence>
<proteinExistence type="predicted"/>
<keyword evidence="1" id="KW-1133">Transmembrane helix</keyword>
<feature type="transmembrane region" description="Helical" evidence="1">
    <location>
        <begin position="206"/>
        <end position="223"/>
    </location>
</feature>
<dbReference type="InterPro" id="IPR036938">
    <property type="entry name" value="PAP2/HPO_sf"/>
</dbReference>
<feature type="transmembrane region" description="Helical" evidence="1">
    <location>
        <begin position="80"/>
        <end position="103"/>
    </location>
</feature>
<organism evidence="3 4">
    <name type="scientific">Paenibacillus antri</name>
    <dbReference type="NCBI Taxonomy" id="2582848"/>
    <lineage>
        <taxon>Bacteria</taxon>
        <taxon>Bacillati</taxon>
        <taxon>Bacillota</taxon>
        <taxon>Bacilli</taxon>
        <taxon>Bacillales</taxon>
        <taxon>Paenibacillaceae</taxon>
        <taxon>Paenibacillus</taxon>
    </lineage>
</organism>
<evidence type="ECO:0000256" key="1">
    <source>
        <dbReference type="SAM" id="Phobius"/>
    </source>
</evidence>
<reference evidence="3 4" key="1">
    <citation type="submission" date="2019-05" db="EMBL/GenBank/DDBJ databases">
        <authorList>
            <person name="Narsing Rao M.P."/>
            <person name="Li W.J."/>
        </authorList>
    </citation>
    <scope>NUCLEOTIDE SEQUENCE [LARGE SCALE GENOMIC DNA]</scope>
    <source>
        <strain evidence="3 4">SYSU_K30003</strain>
    </source>
</reference>
<dbReference type="SUPFAM" id="SSF48317">
    <property type="entry name" value="Acid phosphatase/Vanadium-dependent haloperoxidase"/>
    <property type="match status" value="1"/>
</dbReference>
<feature type="transmembrane region" description="Helical" evidence="1">
    <location>
        <begin position="110"/>
        <end position="130"/>
    </location>
</feature>
<evidence type="ECO:0000313" key="4">
    <source>
        <dbReference type="Proteomes" id="UP000309676"/>
    </source>
</evidence>
<sequence length="229" mass="23925">MFPSNQKTRRKTMTVPITRIPIRRKAGPGRLLLLTALFLAIFFSIGAALESSGVKAFDTSIHDATRSLKGSAADAVARAFDAAGSTVGFAAITLLLAGVFLALRRGWDAVLTAAATVGAWGLNTIAKHVYDRPRPELEALFTADGFGYPSGNATIGAALVGFAAIAFLSEARTPGAKTAIAIAAAALVLLFGATRIYAGVHYPTDIIGGYALGFAYLTVLAVLRRRLLS</sequence>
<protein>
    <submittedName>
        <fullName evidence="3">Phosphatase PAP2 family protein</fullName>
    </submittedName>
</protein>
<feature type="transmembrane region" description="Helical" evidence="1">
    <location>
        <begin position="180"/>
        <end position="200"/>
    </location>
</feature>
<dbReference type="Pfam" id="PF01569">
    <property type="entry name" value="PAP2"/>
    <property type="match status" value="1"/>
</dbReference>
<dbReference type="PANTHER" id="PTHR14969:SF13">
    <property type="entry name" value="AT30094P"/>
    <property type="match status" value="1"/>
</dbReference>
<gene>
    <name evidence="3" type="ORF">FE782_07390</name>
</gene>
<dbReference type="EMBL" id="VCIW01000003">
    <property type="protein sequence ID" value="TLS53179.1"/>
    <property type="molecule type" value="Genomic_DNA"/>
</dbReference>
<dbReference type="Gene3D" id="1.20.144.10">
    <property type="entry name" value="Phosphatidic acid phosphatase type 2/haloperoxidase"/>
    <property type="match status" value="2"/>
</dbReference>
<evidence type="ECO:0000259" key="2">
    <source>
        <dbReference type="SMART" id="SM00014"/>
    </source>
</evidence>
<feature type="domain" description="Phosphatidic acid phosphatase type 2/haloperoxidase" evidence="2">
    <location>
        <begin position="109"/>
        <end position="221"/>
    </location>
</feature>
<name>A0A5R9GDK2_9BACL</name>
<dbReference type="InterPro" id="IPR000326">
    <property type="entry name" value="PAP2/HPO"/>
</dbReference>
<comment type="caution">
    <text evidence="3">The sequence shown here is derived from an EMBL/GenBank/DDBJ whole genome shotgun (WGS) entry which is preliminary data.</text>
</comment>
<dbReference type="CDD" id="cd03392">
    <property type="entry name" value="PAP2_like_2"/>
    <property type="match status" value="1"/>
</dbReference>
<dbReference type="Proteomes" id="UP000309676">
    <property type="component" value="Unassembled WGS sequence"/>
</dbReference>
<keyword evidence="1" id="KW-0472">Membrane</keyword>